<dbReference type="GO" id="GO:0046872">
    <property type="term" value="F:metal ion binding"/>
    <property type="evidence" value="ECO:0007669"/>
    <property type="project" value="UniProtKB-KW"/>
</dbReference>
<keyword evidence="9 11" id="KW-0456">Lyase</keyword>
<organism evidence="14 16">
    <name type="scientific">Moraxella caviae</name>
    <dbReference type="NCBI Taxonomy" id="34060"/>
    <lineage>
        <taxon>Bacteria</taxon>
        <taxon>Pseudomonadati</taxon>
        <taxon>Pseudomonadota</taxon>
        <taxon>Gammaproteobacteria</taxon>
        <taxon>Moraxellales</taxon>
        <taxon>Moraxellaceae</taxon>
        <taxon>Moraxella</taxon>
    </lineage>
</organism>
<evidence type="ECO:0000256" key="7">
    <source>
        <dbReference type="ARBA" id="ARBA00023004"/>
    </source>
</evidence>
<dbReference type="PANTHER" id="PTHR30182">
    <property type="entry name" value="L-SERINE DEHYDRATASE"/>
    <property type="match status" value="1"/>
</dbReference>
<evidence type="ECO:0000256" key="2">
    <source>
        <dbReference type="ARBA" id="ARBA00004742"/>
    </source>
</evidence>
<keyword evidence="7 11" id="KW-0408">Iron</keyword>
<dbReference type="STRING" id="34060.B0181_05245"/>
<dbReference type="InterPro" id="IPR005131">
    <property type="entry name" value="Ser_deHydtase_bsu"/>
</dbReference>
<dbReference type="AlphaFoldDB" id="A0A1T0A2S8"/>
<evidence type="ECO:0000313" key="15">
    <source>
        <dbReference type="EMBL" id="STZ14667.1"/>
    </source>
</evidence>
<sequence>MISVFDLFKIGIGPSSSHTVGPMVAAARFLSLLGERLTDVRQVRVDLYGSLSSTGKGHATDSAVILGLLGHQPRTIDSTKTEQYLADVLDNQRLTLGSTHSIAFIYDRDIVWYDDITLPHHPNGMSLQALMNDGEKITETYYSIGGGFVVDSQEIRAGNPLSEDENSSPFPYPFTLASELAALCEAKSMSIAEIMQLNETAIRSEDEVRDYLNEIWDVMQACVAEGCKKDGILPGGLNVKRRAKALYDSLSKEYGKSSDGGLLAMDWVDLYALAVNEENAAGGKVVTAPTNGAAGIIPAVLHYYRGFIPSFSYQGVREFLLVAGAVGALIKQNASISGAEVGCQGEVGSACAMAAAGLAHVLGGSVAQCLNAAEIGLEHNLGLTCDPIAGLVQVPCIERNAMAAVKAINAARLALRGDGSHHVSLDKAILTMKETGKDMMDKYKETARGGLAVYADNRIPTASVGVVVGFSQC</sequence>
<dbReference type="Proteomes" id="UP000190435">
    <property type="component" value="Unassembled WGS sequence"/>
</dbReference>
<dbReference type="NCBIfam" id="TIGR00720">
    <property type="entry name" value="sda_mono"/>
    <property type="match status" value="1"/>
</dbReference>
<keyword evidence="8 11" id="KW-0411">Iron-sulfur</keyword>
<dbReference type="GO" id="GO:0003941">
    <property type="term" value="F:L-serine ammonia-lyase activity"/>
    <property type="evidence" value="ECO:0007669"/>
    <property type="project" value="UniProtKB-UniRule"/>
</dbReference>
<evidence type="ECO:0000256" key="5">
    <source>
        <dbReference type="ARBA" id="ARBA00022485"/>
    </source>
</evidence>
<dbReference type="Gene3D" id="3.30.1330.90">
    <property type="entry name" value="D-3-phosphoglycerate dehydrogenase, domain 3"/>
    <property type="match status" value="1"/>
</dbReference>
<evidence type="ECO:0000313" key="17">
    <source>
        <dbReference type="Proteomes" id="UP000255279"/>
    </source>
</evidence>
<dbReference type="InterPro" id="IPR005130">
    <property type="entry name" value="Ser_deHydtase-like_asu"/>
</dbReference>
<feature type="domain" description="Serine dehydratase beta chain" evidence="13">
    <location>
        <begin position="3"/>
        <end position="153"/>
    </location>
</feature>
<proteinExistence type="inferred from homology"/>
<keyword evidence="6 11" id="KW-0479">Metal-binding</keyword>
<gene>
    <name evidence="15" type="primary">sdaA</name>
    <name evidence="14" type="ORF">B0181_05245</name>
    <name evidence="15" type="ORF">NCTC10293_02264</name>
</gene>
<feature type="domain" description="Serine dehydratase-like alpha subunit" evidence="12">
    <location>
        <begin position="187"/>
        <end position="452"/>
    </location>
</feature>
<dbReference type="Pfam" id="PF03315">
    <property type="entry name" value="SDH_beta"/>
    <property type="match status" value="1"/>
</dbReference>
<dbReference type="InterPro" id="IPR051318">
    <property type="entry name" value="Fe-S_L-Ser"/>
</dbReference>
<evidence type="ECO:0000259" key="12">
    <source>
        <dbReference type="Pfam" id="PF03313"/>
    </source>
</evidence>
<dbReference type="Pfam" id="PF03313">
    <property type="entry name" value="SDH_alpha"/>
    <property type="match status" value="1"/>
</dbReference>
<dbReference type="PANTHER" id="PTHR30182:SF1">
    <property type="entry name" value="L-SERINE DEHYDRATASE 1"/>
    <property type="match status" value="1"/>
</dbReference>
<keyword evidence="4 11" id="KW-0312">Gluconeogenesis</keyword>
<dbReference type="GO" id="GO:0009063">
    <property type="term" value="P:amino acid catabolic process"/>
    <property type="evidence" value="ECO:0007669"/>
    <property type="project" value="UniProtKB-ARBA"/>
</dbReference>
<evidence type="ECO:0000256" key="11">
    <source>
        <dbReference type="RuleBase" id="RU366059"/>
    </source>
</evidence>
<evidence type="ECO:0000313" key="16">
    <source>
        <dbReference type="Proteomes" id="UP000190435"/>
    </source>
</evidence>
<evidence type="ECO:0000256" key="4">
    <source>
        <dbReference type="ARBA" id="ARBA00022432"/>
    </source>
</evidence>
<comment type="catalytic activity">
    <reaction evidence="10 11">
        <text>L-serine = pyruvate + NH4(+)</text>
        <dbReference type="Rhea" id="RHEA:19169"/>
        <dbReference type="ChEBI" id="CHEBI:15361"/>
        <dbReference type="ChEBI" id="CHEBI:28938"/>
        <dbReference type="ChEBI" id="CHEBI:33384"/>
        <dbReference type="EC" id="4.3.1.17"/>
    </reaction>
</comment>
<evidence type="ECO:0000256" key="6">
    <source>
        <dbReference type="ARBA" id="ARBA00022723"/>
    </source>
</evidence>
<dbReference type="Proteomes" id="UP000255279">
    <property type="component" value="Unassembled WGS sequence"/>
</dbReference>
<evidence type="ECO:0000313" key="14">
    <source>
        <dbReference type="EMBL" id="OOR90060.1"/>
    </source>
</evidence>
<reference evidence="15 17" key="2">
    <citation type="submission" date="2018-06" db="EMBL/GenBank/DDBJ databases">
        <authorList>
            <consortium name="Pathogen Informatics"/>
            <person name="Doyle S."/>
        </authorList>
    </citation>
    <scope>NUCLEOTIDE SEQUENCE [LARGE SCALE GENOMIC DNA]</scope>
    <source>
        <strain evidence="15 17">NCTC10293</strain>
    </source>
</reference>
<dbReference type="InterPro" id="IPR029009">
    <property type="entry name" value="ASB_dom_sf"/>
</dbReference>
<evidence type="ECO:0000256" key="3">
    <source>
        <dbReference type="ARBA" id="ARBA00008636"/>
    </source>
</evidence>
<name>A0A1T0A2S8_9GAMM</name>
<protein>
    <recommendedName>
        <fullName evidence="11">L-serine dehydratase</fullName>
        <ecNumber evidence="11">4.3.1.17</ecNumber>
    </recommendedName>
</protein>
<comment type="cofactor">
    <cofactor evidence="1 11">
        <name>[4Fe-4S] cluster</name>
        <dbReference type="ChEBI" id="CHEBI:49883"/>
    </cofactor>
</comment>
<evidence type="ECO:0000256" key="9">
    <source>
        <dbReference type="ARBA" id="ARBA00023239"/>
    </source>
</evidence>
<evidence type="ECO:0000256" key="10">
    <source>
        <dbReference type="ARBA" id="ARBA00049406"/>
    </source>
</evidence>
<keyword evidence="16" id="KW-1185">Reference proteome</keyword>
<reference evidence="14 16" key="1">
    <citation type="submission" date="2017-02" db="EMBL/GenBank/DDBJ databases">
        <title>Draft genome sequence of Moraxella caviae CCUG 355 type strain.</title>
        <authorList>
            <person name="Engstrom-Jakobsson H."/>
            <person name="Salva-Serra F."/>
            <person name="Thorell K."/>
            <person name="Gonzales-Siles L."/>
            <person name="Karlsson R."/>
            <person name="Boulund F."/>
            <person name="Engstrand L."/>
            <person name="Moore E."/>
        </authorList>
    </citation>
    <scope>NUCLEOTIDE SEQUENCE [LARGE SCALE GENOMIC DNA]</scope>
    <source>
        <strain evidence="14 16">CCUG 355</strain>
    </source>
</reference>
<dbReference type="SUPFAM" id="SSF143548">
    <property type="entry name" value="Serine metabolism enzymes domain"/>
    <property type="match status" value="1"/>
</dbReference>
<dbReference type="OrthoDB" id="9805537at2"/>
<evidence type="ECO:0000256" key="8">
    <source>
        <dbReference type="ARBA" id="ARBA00023014"/>
    </source>
</evidence>
<comment type="pathway">
    <text evidence="2">Carbohydrate biosynthesis; gluconeogenesis.</text>
</comment>
<evidence type="ECO:0000256" key="1">
    <source>
        <dbReference type="ARBA" id="ARBA00001966"/>
    </source>
</evidence>
<dbReference type="EMBL" id="UGQE01000004">
    <property type="protein sequence ID" value="STZ14667.1"/>
    <property type="molecule type" value="Genomic_DNA"/>
</dbReference>
<dbReference type="InterPro" id="IPR004644">
    <property type="entry name" value="Fe-S_L-Ser_mono"/>
</dbReference>
<accession>A0A1T0A2S8</accession>
<dbReference type="EMBL" id="MUXU01000034">
    <property type="protein sequence ID" value="OOR90060.1"/>
    <property type="molecule type" value="Genomic_DNA"/>
</dbReference>
<evidence type="ECO:0000259" key="13">
    <source>
        <dbReference type="Pfam" id="PF03315"/>
    </source>
</evidence>
<dbReference type="EC" id="4.3.1.17" evidence="11"/>
<dbReference type="GO" id="GO:0051539">
    <property type="term" value="F:4 iron, 4 sulfur cluster binding"/>
    <property type="evidence" value="ECO:0007669"/>
    <property type="project" value="UniProtKB-UniRule"/>
</dbReference>
<dbReference type="FunFam" id="3.30.1330.90:FF:000001">
    <property type="entry name" value="L-serine ammonia-lyase 1"/>
    <property type="match status" value="1"/>
</dbReference>
<comment type="similarity">
    <text evidence="3 11">Belongs to the iron-sulfur dependent L-serine dehydratase family.</text>
</comment>
<dbReference type="GO" id="GO:0006094">
    <property type="term" value="P:gluconeogenesis"/>
    <property type="evidence" value="ECO:0007669"/>
    <property type="project" value="UniProtKB-KW"/>
</dbReference>
<keyword evidence="5 11" id="KW-0004">4Fe-4S</keyword>
<dbReference type="RefSeq" id="WP_078276457.1">
    <property type="nucleotide sequence ID" value="NZ_MUXU01000034.1"/>
</dbReference>